<dbReference type="Pfam" id="PF02810">
    <property type="entry name" value="SEC-C"/>
    <property type="match status" value="1"/>
</dbReference>
<dbReference type="RefSeq" id="WP_194757824.1">
    <property type="nucleotide sequence ID" value="NZ_LEIP01000083.1"/>
</dbReference>
<feature type="non-terminal residue" evidence="1">
    <location>
        <position position="1"/>
    </location>
</feature>
<gene>
    <name evidence="1" type="ORF">DT376_08965</name>
</gene>
<reference evidence="1 2" key="1">
    <citation type="submission" date="2018-07" db="EMBL/GenBank/DDBJ databases">
        <title>Mechanisms of high-level aminoglycoside resistance among Gram-negative pathogens in Brazil.</title>
        <authorList>
            <person name="Ballaben A.S."/>
            <person name="Darini A.L.C."/>
            <person name="Doi Y."/>
        </authorList>
    </citation>
    <scope>NUCLEOTIDE SEQUENCE [LARGE SCALE GENOMIC DNA]</scope>
    <source>
        <strain evidence="1 2">B2-305</strain>
    </source>
</reference>
<evidence type="ECO:0000313" key="2">
    <source>
        <dbReference type="Proteomes" id="UP000253594"/>
    </source>
</evidence>
<name>A0A367MCE7_PSEAI</name>
<protein>
    <recommendedName>
        <fullName evidence="3">SEC-C domain-containing protein</fullName>
    </recommendedName>
</protein>
<dbReference type="Proteomes" id="UP000253594">
    <property type="component" value="Unassembled WGS sequence"/>
</dbReference>
<evidence type="ECO:0000313" key="1">
    <source>
        <dbReference type="EMBL" id="RCI75186.1"/>
    </source>
</evidence>
<dbReference type="AlphaFoldDB" id="A0A367MCE7"/>
<evidence type="ECO:0008006" key="3">
    <source>
        <dbReference type="Google" id="ProtNLM"/>
    </source>
</evidence>
<comment type="caution">
    <text evidence="1">The sequence shown here is derived from an EMBL/GenBank/DDBJ whole genome shotgun (WGS) entry which is preliminary data.</text>
</comment>
<organism evidence="1 2">
    <name type="scientific">Pseudomonas aeruginosa</name>
    <dbReference type="NCBI Taxonomy" id="287"/>
    <lineage>
        <taxon>Bacteria</taxon>
        <taxon>Pseudomonadati</taxon>
        <taxon>Pseudomonadota</taxon>
        <taxon>Gammaproteobacteria</taxon>
        <taxon>Pseudomonadales</taxon>
        <taxon>Pseudomonadaceae</taxon>
        <taxon>Pseudomonas</taxon>
    </lineage>
</organism>
<proteinExistence type="predicted"/>
<dbReference type="EMBL" id="QORE01000217">
    <property type="protein sequence ID" value="RCI75186.1"/>
    <property type="molecule type" value="Genomic_DNA"/>
</dbReference>
<sequence>DPCPCGAGGKLKKCCGPWIT</sequence>
<dbReference type="InterPro" id="IPR004027">
    <property type="entry name" value="SEC_C_motif"/>
</dbReference>
<accession>A0A367MCE7</accession>
<dbReference type="SUPFAM" id="SSF103642">
    <property type="entry name" value="Sec-C motif"/>
    <property type="match status" value="1"/>
</dbReference>